<dbReference type="AlphaFoldDB" id="A0A5B0P924"/>
<accession>A0A5B0P924</accession>
<evidence type="ECO:0000313" key="2">
    <source>
        <dbReference type="EMBL" id="KAA1097543.1"/>
    </source>
</evidence>
<dbReference type="EMBL" id="VDEP01000069">
    <property type="protein sequence ID" value="KAA1134082.1"/>
    <property type="molecule type" value="Genomic_DNA"/>
</dbReference>
<name>A0A5B0P924_PUCGR</name>
<protein>
    <recommendedName>
        <fullName evidence="1">RNase H type-1 domain-containing protein</fullName>
    </recommendedName>
</protein>
<evidence type="ECO:0000313" key="3">
    <source>
        <dbReference type="EMBL" id="KAA1134082.1"/>
    </source>
</evidence>
<keyword evidence="4" id="KW-1185">Reference proteome</keyword>
<evidence type="ECO:0000313" key="4">
    <source>
        <dbReference type="Proteomes" id="UP000324748"/>
    </source>
</evidence>
<dbReference type="InterPro" id="IPR012337">
    <property type="entry name" value="RNaseH-like_sf"/>
</dbReference>
<organism evidence="2 4">
    <name type="scientific">Puccinia graminis f. sp. tritici</name>
    <dbReference type="NCBI Taxonomy" id="56615"/>
    <lineage>
        <taxon>Eukaryota</taxon>
        <taxon>Fungi</taxon>
        <taxon>Dikarya</taxon>
        <taxon>Basidiomycota</taxon>
        <taxon>Pucciniomycotina</taxon>
        <taxon>Pucciniomycetes</taxon>
        <taxon>Pucciniales</taxon>
        <taxon>Pucciniaceae</taxon>
        <taxon>Puccinia</taxon>
    </lineage>
</organism>
<dbReference type="InterPro" id="IPR036397">
    <property type="entry name" value="RNaseH_sf"/>
</dbReference>
<feature type="domain" description="RNase H type-1" evidence="1">
    <location>
        <begin position="1"/>
        <end position="84"/>
    </location>
</feature>
<dbReference type="GO" id="GO:0004523">
    <property type="term" value="F:RNA-DNA hybrid ribonuclease activity"/>
    <property type="evidence" value="ECO:0007669"/>
    <property type="project" value="InterPro"/>
</dbReference>
<dbReference type="SUPFAM" id="SSF53098">
    <property type="entry name" value="Ribonuclease H-like"/>
    <property type="match status" value="1"/>
</dbReference>
<sequence length="198" mass="21751">MASTLCRDWRIRRIVFFVDNKGVILRTMNPVSPKRKPGQSLFNLIDEALSALPPAAEVFMAWCPGQRDILGNEVADELAREAVLHPTSSVFKIKSNLHKTAQMSLADLFTKCAKPSSLSFAAASILIRDRSANHFRDSSSKMSGGPEDSILAGSPGAFLQDDLAIRDFRLFDLQGVNEKRLVDFCGEALLLGLCPMVI</sequence>
<comment type="caution">
    <text evidence="2">The sequence shown here is derived from an EMBL/GenBank/DDBJ whole genome shotgun (WGS) entry which is preliminary data.</text>
</comment>
<proteinExistence type="predicted"/>
<dbReference type="GO" id="GO:0003676">
    <property type="term" value="F:nucleic acid binding"/>
    <property type="evidence" value="ECO:0007669"/>
    <property type="project" value="InterPro"/>
</dbReference>
<dbReference type="Proteomes" id="UP000325313">
    <property type="component" value="Unassembled WGS sequence"/>
</dbReference>
<evidence type="ECO:0000313" key="5">
    <source>
        <dbReference type="Proteomes" id="UP000325313"/>
    </source>
</evidence>
<dbReference type="InterPro" id="IPR002156">
    <property type="entry name" value="RNaseH_domain"/>
</dbReference>
<dbReference type="EMBL" id="VSWC01000066">
    <property type="protein sequence ID" value="KAA1097543.1"/>
    <property type="molecule type" value="Genomic_DNA"/>
</dbReference>
<gene>
    <name evidence="2" type="ORF">PGT21_010974</name>
    <name evidence="3" type="ORF">PGTUg99_024633</name>
</gene>
<reference evidence="4 5" key="1">
    <citation type="submission" date="2019-05" db="EMBL/GenBank/DDBJ databases">
        <title>Emergence of the Ug99 lineage of the wheat stem rust pathogen through somatic hybridization.</title>
        <authorList>
            <person name="Li F."/>
            <person name="Upadhyaya N.M."/>
            <person name="Sperschneider J."/>
            <person name="Matny O."/>
            <person name="Nguyen-Phuc H."/>
            <person name="Mago R."/>
            <person name="Raley C."/>
            <person name="Miller M.E."/>
            <person name="Silverstein K.A.T."/>
            <person name="Henningsen E."/>
            <person name="Hirsch C.D."/>
            <person name="Visser B."/>
            <person name="Pretorius Z.A."/>
            <person name="Steffenson B.J."/>
            <person name="Schwessinger B."/>
            <person name="Dodds P.N."/>
            <person name="Figueroa M."/>
        </authorList>
    </citation>
    <scope>NUCLEOTIDE SEQUENCE [LARGE SCALE GENOMIC DNA]</scope>
    <source>
        <strain evidence="2">21-0</strain>
        <strain evidence="3 5">Ug99</strain>
    </source>
</reference>
<dbReference type="Gene3D" id="3.30.420.10">
    <property type="entry name" value="Ribonuclease H-like superfamily/Ribonuclease H"/>
    <property type="match status" value="1"/>
</dbReference>
<dbReference type="Proteomes" id="UP000324748">
    <property type="component" value="Unassembled WGS sequence"/>
</dbReference>
<evidence type="ECO:0000259" key="1">
    <source>
        <dbReference type="PROSITE" id="PS50879"/>
    </source>
</evidence>
<dbReference type="PROSITE" id="PS50879">
    <property type="entry name" value="RNASE_H_1"/>
    <property type="match status" value="1"/>
</dbReference>
<dbReference type="OrthoDB" id="3230070at2759"/>